<evidence type="ECO:0000259" key="3">
    <source>
        <dbReference type="SMART" id="SM00421"/>
    </source>
</evidence>
<dbReference type="EMBL" id="JPOS01000081">
    <property type="protein sequence ID" value="KGE86230.1"/>
    <property type="molecule type" value="Genomic_DNA"/>
</dbReference>
<comment type="caution">
    <text evidence="4">The sequence shown here is derived from an EMBL/GenBank/DDBJ whole genome shotgun (WGS) entry which is preliminary data.</text>
</comment>
<evidence type="ECO:0000256" key="1">
    <source>
        <dbReference type="SAM" id="Coils"/>
    </source>
</evidence>
<feature type="transmembrane region" description="Helical" evidence="2">
    <location>
        <begin position="716"/>
        <end position="737"/>
    </location>
</feature>
<dbReference type="SUPFAM" id="SSF46894">
    <property type="entry name" value="C-terminal effector domain of the bipartite response regulators"/>
    <property type="match status" value="1"/>
</dbReference>
<sequence length="920" mass="105433">MLLYYAWLPGQEQPPVDAFEPDVYDAGNQNWMLSQSERQFIYVANNEGLLEYNGMQWTLFPSPNETIIRAVKVIEGKVYTGCYQEFGVWAPNAHGGMEYQSLSQSVAGQMVADEHFWNILSHEGQLIFQSLDQLFIYDLETEAIEVFRPADGVDKLFEVRQDLIFSDARAMLYRLEGGKALPLLKSALPSRIIYAWDTREGIGVVTDRHGRWLVRPDGTTEKLQDPLRMQNTRVYSALRLENGQLALGTISNGIFILNASGQVAYQIIQTDGLTNNTVLSLYEDASNNLWAGTDNGISCVNLSSPFRKYTDQNGVLGTVYTAVEYNGRLYFGTNQGLFTQVPGRTEFALVEGTTGQVWSLFQYEGTLFCGHDQGTFIINGLTSKQVFGQSGTWQFVRVPGRPDLILQGNYYGLSLLEQSGGEWSFRNKVEGFNLSSRFIALPKEQEAYISHEYKGVFGLMLDKDYRQVVARMDYPEPVKGKNAGLATFDEKVFYYSREGLFALKGFEAGFERYEALSEELAGEAFESGKMSVDPEGRLWLFTDNALIYYTKGTLSEDWELHSVPVQADLINAMSGYENITWLKPDHYLIGTADGYLVFNFEDLPVLDHQVYITHVLSHKVDRMEQALPVSGSPTVPFSYNNLSFEFAVPTYSRYFIPEFQYRLLGLYDSWSEWSHDATLSFRNLPFGHYTLEIQSRIGQQHSSNVLTYDFVISRPWYWSVGAMIIYTVLGLLLIYFTHRAYTRYYQRQKEELQAESQLRLEAQQKQAELELFQVRNEQLQKDIDSKNRELAISTMSLVKKNELLHQIKSALKQEGSPDENIRRVVRTIDKNTDEAETWNFFKEAFENADQDFFKKVQDKHPKLTHNDLKLCAYLRLNLSSKEIAPLLNISVRSVEVKRYRLRKKMALEHDEGLVEYILSI</sequence>
<dbReference type="InterPro" id="IPR000792">
    <property type="entry name" value="Tscrpt_reg_LuxR_C"/>
</dbReference>
<dbReference type="InterPro" id="IPR011110">
    <property type="entry name" value="Reg_prop"/>
</dbReference>
<evidence type="ECO:0000313" key="4">
    <source>
        <dbReference type="EMBL" id="KGE86230.1"/>
    </source>
</evidence>
<reference evidence="4 5" key="1">
    <citation type="journal article" date="2014" name="Int. J. Syst. Evol. Microbiol.">
        <title>Phaeodactylibacter xiamenensis gen. nov., sp. nov., a member of the family Saprospiraceae isolated from the marine alga Phaeodactylum tricornutum.</title>
        <authorList>
            <person name="Chen Z.Jr."/>
            <person name="Lei X."/>
            <person name="Lai Q."/>
            <person name="Li Y."/>
            <person name="Zhang B."/>
            <person name="Zhang J."/>
            <person name="Zhang H."/>
            <person name="Yang L."/>
            <person name="Zheng W."/>
            <person name="Tian Y."/>
            <person name="Yu Z."/>
            <person name="Xu H.Jr."/>
            <person name="Zheng T."/>
        </authorList>
    </citation>
    <scope>NUCLEOTIDE SEQUENCE [LARGE SCALE GENOMIC DNA]</scope>
    <source>
        <strain evidence="4 5">KD52</strain>
    </source>
</reference>
<keyword evidence="2" id="KW-0472">Membrane</keyword>
<dbReference type="Pfam" id="PF07494">
    <property type="entry name" value="Reg_prop"/>
    <property type="match status" value="1"/>
</dbReference>
<protein>
    <recommendedName>
        <fullName evidence="3">HTH luxR-type domain-containing protein</fullName>
    </recommendedName>
</protein>
<accession>A0A098S271</accession>
<name>A0A098S271_9BACT</name>
<keyword evidence="2" id="KW-0812">Transmembrane</keyword>
<keyword evidence="1" id="KW-0175">Coiled coil</keyword>
<keyword evidence="2" id="KW-1133">Transmembrane helix</keyword>
<dbReference type="GO" id="GO:0006355">
    <property type="term" value="P:regulation of DNA-templated transcription"/>
    <property type="evidence" value="ECO:0007669"/>
    <property type="project" value="InterPro"/>
</dbReference>
<feature type="coiled-coil region" evidence="1">
    <location>
        <begin position="745"/>
        <end position="789"/>
    </location>
</feature>
<dbReference type="InterPro" id="IPR016032">
    <property type="entry name" value="Sig_transdc_resp-reg_C-effctor"/>
</dbReference>
<dbReference type="SMART" id="SM00421">
    <property type="entry name" value="HTH_LUXR"/>
    <property type="match status" value="1"/>
</dbReference>
<keyword evidence="5" id="KW-1185">Reference proteome</keyword>
<dbReference type="Gene3D" id="1.10.10.10">
    <property type="entry name" value="Winged helix-like DNA-binding domain superfamily/Winged helix DNA-binding domain"/>
    <property type="match status" value="1"/>
</dbReference>
<dbReference type="Gene3D" id="2.130.10.10">
    <property type="entry name" value="YVTN repeat-like/Quinoprotein amine dehydrogenase"/>
    <property type="match status" value="1"/>
</dbReference>
<feature type="domain" description="HTH luxR-type" evidence="3">
    <location>
        <begin position="860"/>
        <end position="917"/>
    </location>
</feature>
<dbReference type="InterPro" id="IPR013783">
    <property type="entry name" value="Ig-like_fold"/>
</dbReference>
<dbReference type="STRING" id="1524460.IX84_22675"/>
<dbReference type="GO" id="GO:0003677">
    <property type="term" value="F:DNA binding"/>
    <property type="evidence" value="ECO:0007669"/>
    <property type="project" value="InterPro"/>
</dbReference>
<dbReference type="AlphaFoldDB" id="A0A098S271"/>
<dbReference type="Proteomes" id="UP000029736">
    <property type="component" value="Unassembled WGS sequence"/>
</dbReference>
<proteinExistence type="predicted"/>
<organism evidence="4 5">
    <name type="scientific">Phaeodactylibacter xiamenensis</name>
    <dbReference type="NCBI Taxonomy" id="1524460"/>
    <lineage>
        <taxon>Bacteria</taxon>
        <taxon>Pseudomonadati</taxon>
        <taxon>Bacteroidota</taxon>
        <taxon>Saprospiria</taxon>
        <taxon>Saprospirales</taxon>
        <taxon>Haliscomenobacteraceae</taxon>
        <taxon>Phaeodactylibacter</taxon>
    </lineage>
</organism>
<dbReference type="InterPro" id="IPR015943">
    <property type="entry name" value="WD40/YVTN_repeat-like_dom_sf"/>
</dbReference>
<evidence type="ECO:0000313" key="5">
    <source>
        <dbReference type="Proteomes" id="UP000029736"/>
    </source>
</evidence>
<dbReference type="Gene3D" id="2.60.40.10">
    <property type="entry name" value="Immunoglobulins"/>
    <property type="match status" value="1"/>
</dbReference>
<evidence type="ECO:0000256" key="2">
    <source>
        <dbReference type="SAM" id="Phobius"/>
    </source>
</evidence>
<dbReference type="InterPro" id="IPR036388">
    <property type="entry name" value="WH-like_DNA-bd_sf"/>
</dbReference>
<gene>
    <name evidence="4" type="ORF">IX84_22675</name>
</gene>
<dbReference type="SUPFAM" id="SSF63829">
    <property type="entry name" value="Calcium-dependent phosphotriesterase"/>
    <property type="match status" value="1"/>
</dbReference>